<keyword evidence="1" id="KW-0812">Transmembrane</keyword>
<organism evidence="2 3">
    <name type="scientific">Clarias magur</name>
    <name type="common">Asian catfish</name>
    <name type="synonym">Macropteronotus magur</name>
    <dbReference type="NCBI Taxonomy" id="1594786"/>
    <lineage>
        <taxon>Eukaryota</taxon>
        <taxon>Metazoa</taxon>
        <taxon>Chordata</taxon>
        <taxon>Craniata</taxon>
        <taxon>Vertebrata</taxon>
        <taxon>Euteleostomi</taxon>
        <taxon>Actinopterygii</taxon>
        <taxon>Neopterygii</taxon>
        <taxon>Teleostei</taxon>
        <taxon>Ostariophysi</taxon>
        <taxon>Siluriformes</taxon>
        <taxon>Clariidae</taxon>
        <taxon>Clarias</taxon>
    </lineage>
</organism>
<accession>A0A8J4TZK4</accession>
<feature type="non-terminal residue" evidence="2">
    <location>
        <position position="1"/>
    </location>
</feature>
<proteinExistence type="predicted"/>
<evidence type="ECO:0000313" key="2">
    <source>
        <dbReference type="EMBL" id="KAF5880107.1"/>
    </source>
</evidence>
<evidence type="ECO:0000313" key="3">
    <source>
        <dbReference type="Proteomes" id="UP000727407"/>
    </source>
</evidence>
<keyword evidence="1" id="KW-0472">Membrane</keyword>
<keyword evidence="1" id="KW-1133">Transmembrane helix</keyword>
<sequence length="66" mass="7414">MHLRLCVFPVHALYVMDIVTIYKGSLALYIGVGVTAGLLLILVPVIVCLVKKRRSQNFQTEKKNTQ</sequence>
<reference evidence="2" key="1">
    <citation type="submission" date="2020-07" db="EMBL/GenBank/DDBJ databases">
        <title>Clarias magur genome sequencing, assembly and annotation.</title>
        <authorList>
            <person name="Kushwaha B."/>
            <person name="Kumar R."/>
            <person name="Das P."/>
            <person name="Joshi C.G."/>
            <person name="Kumar D."/>
            <person name="Nagpure N.S."/>
            <person name="Pandey M."/>
            <person name="Agarwal S."/>
            <person name="Srivastava S."/>
            <person name="Singh M."/>
            <person name="Sahoo L."/>
            <person name="Jayasankar P."/>
            <person name="Meher P.K."/>
            <person name="Koringa P.G."/>
            <person name="Iquebal M.A."/>
            <person name="Das S.P."/>
            <person name="Bit A."/>
            <person name="Patnaik S."/>
            <person name="Patel N."/>
            <person name="Shah T.M."/>
            <person name="Hinsu A."/>
            <person name="Jena J.K."/>
        </authorList>
    </citation>
    <scope>NUCLEOTIDE SEQUENCE</scope>
    <source>
        <strain evidence="2">CIFAMagur01</strain>
        <tissue evidence="2">Testis</tissue>
    </source>
</reference>
<protein>
    <submittedName>
        <fullName evidence="2">Deleted in malignant brain tumors 1 protein-like</fullName>
    </submittedName>
</protein>
<feature type="transmembrane region" description="Helical" evidence="1">
    <location>
        <begin position="26"/>
        <end position="50"/>
    </location>
</feature>
<dbReference type="Proteomes" id="UP000727407">
    <property type="component" value="Unassembled WGS sequence"/>
</dbReference>
<keyword evidence="3" id="KW-1185">Reference proteome</keyword>
<gene>
    <name evidence="2" type="ORF">DAT39_023391</name>
</gene>
<dbReference type="EMBL" id="QNUK01001660">
    <property type="protein sequence ID" value="KAF5880107.1"/>
    <property type="molecule type" value="Genomic_DNA"/>
</dbReference>
<dbReference type="AlphaFoldDB" id="A0A8J4TZK4"/>
<evidence type="ECO:0000256" key="1">
    <source>
        <dbReference type="SAM" id="Phobius"/>
    </source>
</evidence>
<name>A0A8J4TZK4_CLAMG</name>
<comment type="caution">
    <text evidence="2">The sequence shown here is derived from an EMBL/GenBank/DDBJ whole genome shotgun (WGS) entry which is preliminary data.</text>
</comment>